<comment type="caution">
    <text evidence="6">The sequence shown here is derived from an EMBL/GenBank/DDBJ whole genome shotgun (WGS) entry which is preliminary data.</text>
</comment>
<name>A0A6A7XZF6_9HYPH</name>
<dbReference type="InterPro" id="IPR000847">
    <property type="entry name" value="LysR_HTH_N"/>
</dbReference>
<dbReference type="Proteomes" id="UP000332515">
    <property type="component" value="Unassembled WGS sequence"/>
</dbReference>
<dbReference type="Gene3D" id="1.10.10.10">
    <property type="entry name" value="Winged helix-like DNA-binding domain superfamily/Winged helix DNA-binding domain"/>
    <property type="match status" value="1"/>
</dbReference>
<evidence type="ECO:0000313" key="6">
    <source>
        <dbReference type="EMBL" id="MQT11696.1"/>
    </source>
</evidence>
<dbReference type="GO" id="GO:0003677">
    <property type="term" value="F:DNA binding"/>
    <property type="evidence" value="ECO:0007669"/>
    <property type="project" value="UniProtKB-KW"/>
</dbReference>
<dbReference type="GO" id="GO:0005829">
    <property type="term" value="C:cytosol"/>
    <property type="evidence" value="ECO:0007669"/>
    <property type="project" value="TreeGrafter"/>
</dbReference>
<keyword evidence="4" id="KW-0804">Transcription</keyword>
<dbReference type="AlphaFoldDB" id="A0A6A7XZF6"/>
<dbReference type="InterPro" id="IPR012787">
    <property type="entry name" value="TF_PcaQ"/>
</dbReference>
<dbReference type="SUPFAM" id="SSF46785">
    <property type="entry name" value="Winged helix' DNA-binding domain"/>
    <property type="match status" value="1"/>
</dbReference>
<keyword evidence="3" id="KW-0238">DNA-binding</keyword>
<dbReference type="PANTHER" id="PTHR30419">
    <property type="entry name" value="HTH-TYPE TRANSCRIPTIONAL REGULATOR YBHD"/>
    <property type="match status" value="1"/>
</dbReference>
<dbReference type="FunFam" id="1.10.10.10:FF:000001">
    <property type="entry name" value="LysR family transcriptional regulator"/>
    <property type="match status" value="1"/>
</dbReference>
<keyword evidence="2" id="KW-0805">Transcription regulation</keyword>
<comment type="similarity">
    <text evidence="1">Belongs to the LysR transcriptional regulatory family.</text>
</comment>
<dbReference type="InterPro" id="IPR036390">
    <property type="entry name" value="WH_DNA-bd_sf"/>
</dbReference>
<dbReference type="Gene3D" id="3.40.190.10">
    <property type="entry name" value="Periplasmic binding protein-like II"/>
    <property type="match status" value="2"/>
</dbReference>
<protein>
    <submittedName>
        <fullName evidence="6">Pca operon transcription factor PcaQ</fullName>
    </submittedName>
</protein>
<dbReference type="GO" id="GO:0003700">
    <property type="term" value="F:DNA-binding transcription factor activity"/>
    <property type="evidence" value="ECO:0007669"/>
    <property type="project" value="InterPro"/>
</dbReference>
<evidence type="ECO:0000313" key="7">
    <source>
        <dbReference type="Proteomes" id="UP000332515"/>
    </source>
</evidence>
<reference evidence="6 7" key="1">
    <citation type="submission" date="2019-09" db="EMBL/GenBank/DDBJ databases">
        <title>Segnochrobactrum spirostomi gen. nov., sp. nov., isolated from the ciliate Spirostomum cf. yagiui and description of a novel family, Segnochrobactraceae fam. nov. within the order Rhizobiales of the class Alphaproteobacteria.</title>
        <authorList>
            <person name="Akter S."/>
            <person name="Shazib S.U.A."/>
            <person name="Shin M.K."/>
        </authorList>
    </citation>
    <scope>NUCLEOTIDE SEQUENCE [LARGE SCALE GENOMIC DNA]</scope>
    <source>
        <strain evidence="6 7">Sp-1</strain>
    </source>
</reference>
<dbReference type="InterPro" id="IPR036388">
    <property type="entry name" value="WH-like_DNA-bd_sf"/>
</dbReference>
<gene>
    <name evidence="6" type="primary">pcaQ</name>
    <name evidence="6" type="ORF">F0357_03200</name>
</gene>
<evidence type="ECO:0000256" key="1">
    <source>
        <dbReference type="ARBA" id="ARBA00009437"/>
    </source>
</evidence>
<dbReference type="NCBIfam" id="TIGR02424">
    <property type="entry name" value="TF_pcaQ"/>
    <property type="match status" value="1"/>
</dbReference>
<dbReference type="GO" id="GO:0045893">
    <property type="term" value="P:positive regulation of DNA-templated transcription"/>
    <property type="evidence" value="ECO:0007669"/>
    <property type="project" value="InterPro"/>
</dbReference>
<proteinExistence type="inferred from homology"/>
<evidence type="ECO:0000259" key="5">
    <source>
        <dbReference type="PROSITE" id="PS50931"/>
    </source>
</evidence>
<dbReference type="EMBL" id="VWNA01000001">
    <property type="protein sequence ID" value="MQT11696.1"/>
    <property type="molecule type" value="Genomic_DNA"/>
</dbReference>
<sequence>MNGSSIDPRIKLRHITCFLEVARAGSVGRAATLLRISQPAVSKTLQELEQLLGVALFDRSRRTLVLTDPGETFLRYAGASVSALRQGLQSVVSGPDTHAVTVPIGALPTASVRLLPAAVAHFTQQALGMRPRVVTGPNAFLLSQLRVGAVDIVIGRMAEPALMTGFSFEPLYSEDVAFVVRPGHPLLAAEPFDFAAIERFQVLMPPPDAAIRTTVDRFLVGHGIGLVRDQIETVSDAFGLAYTAATDAIWIISEGVVAEAIDQGRLMRLPIDTAATVGPVGLTLRTDTELPLPAKLFIRSVRAVVGEPGGTLG</sequence>
<dbReference type="RefSeq" id="WP_153478657.1">
    <property type="nucleotide sequence ID" value="NZ_VWNA01000001.1"/>
</dbReference>
<dbReference type="InterPro" id="IPR005119">
    <property type="entry name" value="LysR_subst-bd"/>
</dbReference>
<dbReference type="PROSITE" id="PS50931">
    <property type="entry name" value="HTH_LYSR"/>
    <property type="match status" value="1"/>
</dbReference>
<accession>A0A6A7XZF6</accession>
<evidence type="ECO:0000256" key="2">
    <source>
        <dbReference type="ARBA" id="ARBA00023015"/>
    </source>
</evidence>
<dbReference type="PRINTS" id="PR00039">
    <property type="entry name" value="HTHLYSR"/>
</dbReference>
<keyword evidence="7" id="KW-1185">Reference proteome</keyword>
<organism evidence="6 7">
    <name type="scientific">Segnochrobactrum spirostomi</name>
    <dbReference type="NCBI Taxonomy" id="2608987"/>
    <lineage>
        <taxon>Bacteria</taxon>
        <taxon>Pseudomonadati</taxon>
        <taxon>Pseudomonadota</taxon>
        <taxon>Alphaproteobacteria</taxon>
        <taxon>Hyphomicrobiales</taxon>
        <taxon>Segnochrobactraceae</taxon>
        <taxon>Segnochrobactrum</taxon>
    </lineage>
</organism>
<dbReference type="Pfam" id="PF03466">
    <property type="entry name" value="LysR_substrate"/>
    <property type="match status" value="1"/>
</dbReference>
<dbReference type="SUPFAM" id="SSF53850">
    <property type="entry name" value="Periplasmic binding protein-like II"/>
    <property type="match status" value="1"/>
</dbReference>
<dbReference type="GO" id="GO:0019619">
    <property type="term" value="P:3,4-dihydroxybenzoate catabolic process"/>
    <property type="evidence" value="ECO:0007669"/>
    <property type="project" value="InterPro"/>
</dbReference>
<dbReference type="Pfam" id="PF00126">
    <property type="entry name" value="HTH_1"/>
    <property type="match status" value="1"/>
</dbReference>
<dbReference type="InterPro" id="IPR050950">
    <property type="entry name" value="HTH-type_LysR_regulators"/>
</dbReference>
<dbReference type="PANTHER" id="PTHR30419:SF8">
    <property type="entry name" value="NITROGEN ASSIMILATION TRANSCRIPTIONAL ACTIVATOR-RELATED"/>
    <property type="match status" value="1"/>
</dbReference>
<evidence type="ECO:0000256" key="3">
    <source>
        <dbReference type="ARBA" id="ARBA00023125"/>
    </source>
</evidence>
<feature type="domain" description="HTH lysR-type" evidence="5">
    <location>
        <begin position="10"/>
        <end position="67"/>
    </location>
</feature>
<evidence type="ECO:0000256" key="4">
    <source>
        <dbReference type="ARBA" id="ARBA00023163"/>
    </source>
</evidence>